<evidence type="ECO:0000256" key="8">
    <source>
        <dbReference type="RuleBase" id="RU000688"/>
    </source>
</evidence>
<dbReference type="GO" id="GO:0004997">
    <property type="term" value="F:thyrotropin-releasing hormone receptor activity"/>
    <property type="evidence" value="ECO:0007669"/>
    <property type="project" value="InterPro"/>
</dbReference>
<dbReference type="GO" id="GO:0016020">
    <property type="term" value="C:membrane"/>
    <property type="evidence" value="ECO:0007669"/>
    <property type="project" value="UniProtKB-SubCell"/>
</dbReference>
<keyword evidence="6 9" id="KW-0472">Membrane</keyword>
<accession>A0A915CY28</accession>
<evidence type="ECO:0000256" key="2">
    <source>
        <dbReference type="ARBA" id="ARBA00004370"/>
    </source>
</evidence>
<keyword evidence="8" id="KW-0807">Transducer</keyword>
<evidence type="ECO:0000256" key="7">
    <source>
        <dbReference type="ARBA" id="ARBA00032251"/>
    </source>
</evidence>
<dbReference type="PANTHER" id="PTHR46061">
    <property type="entry name" value="THYROTROPIN-RELEASING HORMONE RECEPTOR"/>
    <property type="match status" value="1"/>
</dbReference>
<evidence type="ECO:0000256" key="5">
    <source>
        <dbReference type="ARBA" id="ARBA00022989"/>
    </source>
</evidence>
<keyword evidence="8" id="KW-0297">G-protein coupled receptor</keyword>
<feature type="transmembrane region" description="Helical" evidence="9">
    <location>
        <begin position="137"/>
        <end position="161"/>
    </location>
</feature>
<dbReference type="PANTHER" id="PTHR46061:SF3">
    <property type="entry name" value="THYROTROPIN-RELEASING HORMONE RECEPTOR"/>
    <property type="match status" value="1"/>
</dbReference>
<dbReference type="SUPFAM" id="SSF81321">
    <property type="entry name" value="Family A G protein-coupled receptor-like"/>
    <property type="match status" value="1"/>
</dbReference>
<sequence>MLKINNVKTMVGSVGNLSFAEASLLCPALLSLIKSTPSINSDMLPSTPTTKPVFTTLLNCLGGLNAPTSYPLILILKAMQFRTRPWPFSSTIPKMALPPEVGRQTDRGTEHNSMLAHLNAFNDIEDEDEYWPTHIRLIMSVIFIVLSVVGIVGNILVVVVVKKVPGMITPTNCYLVSLAISDCMFFVAAAPTELSYLHVASSKYIFGGIWLFDVSYLPYLAINTSSMSITAFTVERFIGICYPLRARYICTVKRAKLIIFFIWMFCILYNSPWLYLATLKEDTAHGQQCTFKLTRDNWTYKVMFLGDFSAFYLIPMLLYVFIYGKITYTLSRCGLKCSEKLVAQSVRMLFLDK</sequence>
<dbReference type="InterPro" id="IPR002120">
    <property type="entry name" value="TRH_rcpt_1"/>
</dbReference>
<feature type="transmembrane region" description="Helical" evidence="9">
    <location>
        <begin position="298"/>
        <end position="322"/>
    </location>
</feature>
<dbReference type="Gene3D" id="1.20.1070.10">
    <property type="entry name" value="Rhodopsin 7-helix transmembrane proteins"/>
    <property type="match status" value="1"/>
</dbReference>
<evidence type="ECO:0000256" key="4">
    <source>
        <dbReference type="ARBA" id="ARBA00022692"/>
    </source>
</evidence>
<keyword evidence="4 8" id="KW-0812">Transmembrane</keyword>
<proteinExistence type="inferred from homology"/>
<feature type="domain" description="G-protein coupled receptors family 1 profile" evidence="10">
    <location>
        <begin position="153"/>
        <end position="353"/>
    </location>
</feature>
<comment type="subcellular location">
    <subcellularLocation>
        <location evidence="2">Membrane</location>
    </subcellularLocation>
</comment>
<feature type="transmembrane region" description="Helical" evidence="9">
    <location>
        <begin position="257"/>
        <end position="278"/>
    </location>
</feature>
<evidence type="ECO:0000259" key="10">
    <source>
        <dbReference type="PROSITE" id="PS50262"/>
    </source>
</evidence>
<reference evidence="12" key="1">
    <citation type="submission" date="2022-11" db="UniProtKB">
        <authorList>
            <consortium name="WormBaseParasite"/>
        </authorList>
    </citation>
    <scope>IDENTIFICATION</scope>
</reference>
<evidence type="ECO:0000256" key="1">
    <source>
        <dbReference type="ARBA" id="ARBA00004100"/>
    </source>
</evidence>
<dbReference type="InterPro" id="IPR000276">
    <property type="entry name" value="GPCR_Rhodpsn"/>
</dbReference>
<feature type="transmembrane region" description="Helical" evidence="9">
    <location>
        <begin position="204"/>
        <end position="222"/>
    </location>
</feature>
<dbReference type="PROSITE" id="PS50262">
    <property type="entry name" value="G_PROTEIN_RECEP_F1_2"/>
    <property type="match status" value="1"/>
</dbReference>
<name>A0A915CY28_9BILA</name>
<evidence type="ECO:0000313" key="11">
    <source>
        <dbReference type="Proteomes" id="UP000887574"/>
    </source>
</evidence>
<evidence type="ECO:0000256" key="3">
    <source>
        <dbReference type="ARBA" id="ARBA00018873"/>
    </source>
</evidence>
<keyword evidence="11" id="KW-1185">Reference proteome</keyword>
<evidence type="ECO:0000256" key="9">
    <source>
        <dbReference type="SAM" id="Phobius"/>
    </source>
</evidence>
<organism evidence="11 12">
    <name type="scientific">Ditylenchus dipsaci</name>
    <dbReference type="NCBI Taxonomy" id="166011"/>
    <lineage>
        <taxon>Eukaryota</taxon>
        <taxon>Metazoa</taxon>
        <taxon>Ecdysozoa</taxon>
        <taxon>Nematoda</taxon>
        <taxon>Chromadorea</taxon>
        <taxon>Rhabditida</taxon>
        <taxon>Tylenchina</taxon>
        <taxon>Tylenchomorpha</taxon>
        <taxon>Sphaerularioidea</taxon>
        <taxon>Anguinidae</taxon>
        <taxon>Anguininae</taxon>
        <taxon>Ditylenchus</taxon>
    </lineage>
</organism>
<comment type="similarity">
    <text evidence="8">Belongs to the G-protein coupled receptor 1 family.</text>
</comment>
<evidence type="ECO:0000256" key="6">
    <source>
        <dbReference type="ARBA" id="ARBA00023136"/>
    </source>
</evidence>
<keyword evidence="8" id="KW-0675">Receptor</keyword>
<dbReference type="InterPro" id="IPR017452">
    <property type="entry name" value="GPCR_Rhodpsn_7TM"/>
</dbReference>
<comment type="function">
    <text evidence="1">Receptor for thyrotropin-releasing hormone (TRH). Upon ligand binding, this G-protein-coupled receptor triggers activation of the phosphatidylinositol (IP3)-calcium-protein kinase C (PKC) pathway.</text>
</comment>
<keyword evidence="5 9" id="KW-1133">Transmembrane helix</keyword>
<dbReference type="Pfam" id="PF00001">
    <property type="entry name" value="7tm_1"/>
    <property type="match status" value="1"/>
</dbReference>
<evidence type="ECO:0000313" key="12">
    <source>
        <dbReference type="WBParaSite" id="jg13486.1"/>
    </source>
</evidence>
<dbReference type="WBParaSite" id="jg13486.1">
    <property type="protein sequence ID" value="jg13486.1"/>
    <property type="gene ID" value="jg13486"/>
</dbReference>
<dbReference type="Proteomes" id="UP000887574">
    <property type="component" value="Unplaced"/>
</dbReference>
<dbReference type="AlphaFoldDB" id="A0A915CY28"/>
<protein>
    <recommendedName>
        <fullName evidence="3">Thyrotropin-releasing hormone receptor</fullName>
    </recommendedName>
    <alternativeName>
        <fullName evidence="7">Thyroliberin receptor</fullName>
    </alternativeName>
</protein>
<feature type="transmembrane region" description="Helical" evidence="9">
    <location>
        <begin position="173"/>
        <end position="192"/>
    </location>
</feature>
<dbReference type="PROSITE" id="PS00237">
    <property type="entry name" value="G_PROTEIN_RECEP_F1_1"/>
    <property type="match status" value="1"/>
</dbReference>
<dbReference type="PRINTS" id="PR00237">
    <property type="entry name" value="GPCRRHODOPSN"/>
</dbReference>